<organism evidence="1 2">
    <name type="scientific">Candidatus Kuenenbacteria bacterium RIFCSPHIGHO2_02_FULL_39_13</name>
    <dbReference type="NCBI Taxonomy" id="1798561"/>
    <lineage>
        <taxon>Bacteria</taxon>
        <taxon>Candidatus Kueneniibacteriota</taxon>
    </lineage>
</organism>
<dbReference type="AlphaFoldDB" id="A0A1F6FM98"/>
<dbReference type="Proteomes" id="UP000179136">
    <property type="component" value="Unassembled WGS sequence"/>
</dbReference>
<dbReference type="STRING" id="1798561.A3B87_03365"/>
<accession>A0A1F6FM98</accession>
<sequence length="164" mass="18982">MKKENKVRNPAIILSLSSRFAKEYHKYLCEFQKIHTIDEIQESKELTVIQRAFWTALIIEIGKLFDTYDGNKEVISLKKMPSFENCTWKKKIDSIHGEAVICKIISTRKTFTAHFSEEDEGVISVTEICDSKLGKLLKDLDQPLAEFNYWLRNQGNESGATKYL</sequence>
<proteinExistence type="predicted"/>
<comment type="caution">
    <text evidence="1">The sequence shown here is derived from an EMBL/GenBank/DDBJ whole genome shotgun (WGS) entry which is preliminary data.</text>
</comment>
<gene>
    <name evidence="1" type="ORF">A3B87_03365</name>
</gene>
<name>A0A1F6FM98_9BACT</name>
<reference evidence="1 2" key="1">
    <citation type="journal article" date="2016" name="Nat. Commun.">
        <title>Thousands of microbial genomes shed light on interconnected biogeochemical processes in an aquifer system.</title>
        <authorList>
            <person name="Anantharaman K."/>
            <person name="Brown C.T."/>
            <person name="Hug L.A."/>
            <person name="Sharon I."/>
            <person name="Castelle C.J."/>
            <person name="Probst A.J."/>
            <person name="Thomas B.C."/>
            <person name="Singh A."/>
            <person name="Wilkins M.J."/>
            <person name="Karaoz U."/>
            <person name="Brodie E.L."/>
            <person name="Williams K.H."/>
            <person name="Hubbard S.S."/>
            <person name="Banfield J.F."/>
        </authorList>
    </citation>
    <scope>NUCLEOTIDE SEQUENCE [LARGE SCALE GENOMIC DNA]</scope>
</reference>
<dbReference type="EMBL" id="MFMW01000024">
    <property type="protein sequence ID" value="OGG86988.1"/>
    <property type="molecule type" value="Genomic_DNA"/>
</dbReference>
<evidence type="ECO:0000313" key="1">
    <source>
        <dbReference type="EMBL" id="OGG86988.1"/>
    </source>
</evidence>
<evidence type="ECO:0000313" key="2">
    <source>
        <dbReference type="Proteomes" id="UP000179136"/>
    </source>
</evidence>
<protein>
    <submittedName>
        <fullName evidence="1">Uncharacterized protein</fullName>
    </submittedName>
</protein>